<dbReference type="RefSeq" id="WP_004794792.1">
    <property type="nucleotide sequence ID" value="NZ_LR215010.1"/>
</dbReference>
<dbReference type="EMBL" id="LR215010">
    <property type="protein sequence ID" value="VEU68991.1"/>
    <property type="molecule type" value="Genomic_DNA"/>
</dbReference>
<gene>
    <name evidence="1" type="ORF">NCTC10146_00454</name>
    <name evidence="2" type="ORF">NCTC10146_00769</name>
</gene>
<evidence type="ECO:0000313" key="1">
    <source>
        <dbReference type="EMBL" id="VEU68991.1"/>
    </source>
</evidence>
<keyword evidence="2" id="KW-0614">Plasmid</keyword>
<dbReference type="InterPro" id="IPR021222">
    <property type="entry name" value="DUF2714"/>
</dbReference>
<evidence type="ECO:0000313" key="3">
    <source>
        <dbReference type="Proteomes" id="UP000290495"/>
    </source>
</evidence>
<geneLocation type="plasmid" evidence="2 3">
    <name>8</name>
</geneLocation>
<sequence length="171" mass="20473">MKKIFLFNRKKSVNEEQLFDLYSKYNEIVEKQSSKILSFETIMSKPLLNNNLGFNSSEFKEIKNRLEKAVEKREEIKFADFTITFNLNLKYSSVTMVPLLSQQEFYSDNYVNSFDRDEDYTMNRLMYDMNVEIRKLLEKGYYLEIIPNTVIFQDYDSLKLFFSKELTSKIA</sequence>
<accession>A0A449ASC1</accession>
<evidence type="ECO:0000313" key="2">
    <source>
        <dbReference type="EMBL" id="VEU69276.1"/>
    </source>
</evidence>
<protein>
    <submittedName>
        <fullName evidence="2">Protein of uncharacterized function (DUF2714)</fullName>
    </submittedName>
</protein>
<dbReference type="Pfam" id="PF10896">
    <property type="entry name" value="DUF2714"/>
    <property type="match status" value="1"/>
</dbReference>
<organism evidence="2 3">
    <name type="scientific">Mycoplasmopsis canis</name>
    <dbReference type="NCBI Taxonomy" id="29555"/>
    <lineage>
        <taxon>Bacteria</taxon>
        <taxon>Bacillati</taxon>
        <taxon>Mycoplasmatota</taxon>
        <taxon>Mycoplasmoidales</taxon>
        <taxon>Metamycoplasmataceae</taxon>
        <taxon>Mycoplasmopsis</taxon>
    </lineage>
</organism>
<reference evidence="2 3" key="1">
    <citation type="submission" date="2019-01" db="EMBL/GenBank/DDBJ databases">
        <authorList>
            <consortium name="Pathogen Informatics"/>
        </authorList>
    </citation>
    <scope>NUCLEOTIDE SEQUENCE [LARGE SCALE GENOMIC DNA]</scope>
    <source>
        <strain evidence="2 3">NCTC10146</strain>
        <plasmid evidence="3">8</plasmid>
    </source>
</reference>
<proteinExistence type="predicted"/>
<dbReference type="EMBL" id="LR215017">
    <property type="protein sequence ID" value="VEU69276.1"/>
    <property type="molecule type" value="Genomic_DNA"/>
</dbReference>
<name>A0A449ASC1_9BACT</name>
<dbReference type="AlphaFoldDB" id="A0A449ASC1"/>
<dbReference type="Proteomes" id="UP000290495">
    <property type="component" value="Plasmid 8"/>
</dbReference>
<dbReference type="Proteomes" id="UP000290495">
    <property type="component" value="Chromosome"/>
</dbReference>